<evidence type="ECO:0008006" key="5">
    <source>
        <dbReference type="Google" id="ProtNLM"/>
    </source>
</evidence>
<feature type="compositionally biased region" description="Polar residues" evidence="1">
    <location>
        <begin position="203"/>
        <end position="222"/>
    </location>
</feature>
<evidence type="ECO:0000256" key="1">
    <source>
        <dbReference type="SAM" id="MobiDB-lite"/>
    </source>
</evidence>
<feature type="region of interest" description="Disordered" evidence="1">
    <location>
        <begin position="203"/>
        <end position="248"/>
    </location>
</feature>
<keyword evidence="4" id="KW-1185">Reference proteome</keyword>
<sequence length="307" mass="34255">MRISINEQEGTLKLSQAEYVRKVLQRFSMGDAKSAFWYKKRILAEVLILLLEIISIVLDKIGGSNRLFLVASFLLSAIGFVTTIYTSFFRSTVPTVTRSESERQLIAVEIVFSFILLVFTYIQLIRVFLGAKSNNNNNDSLLPLAFAVISVVFIFRNNEEAQADSHSASVSQIISTETPAIVDGSVITQVPSTLHQPIVATTSTQSNNEEAQAVSDSESVSPIVSPVTPASVDESATLSQRRTSTQSNNQLHNIERKNTKWQLKKEMIKGAKAVRETAKLRMMTTKFRKEMIKGAKLVSETTKFRKR</sequence>
<keyword evidence="2" id="KW-0472">Membrane</keyword>
<keyword evidence="2" id="KW-0812">Transmembrane</keyword>
<feature type="transmembrane region" description="Helical" evidence="2">
    <location>
        <begin position="141"/>
        <end position="157"/>
    </location>
</feature>
<evidence type="ECO:0000313" key="4">
    <source>
        <dbReference type="Proteomes" id="UP000323000"/>
    </source>
</evidence>
<proteinExistence type="predicted"/>
<evidence type="ECO:0000313" key="3">
    <source>
        <dbReference type="EMBL" id="TXG59493.1"/>
    </source>
</evidence>
<feature type="transmembrane region" description="Helical" evidence="2">
    <location>
        <begin position="67"/>
        <end position="89"/>
    </location>
</feature>
<accession>A0A5C7HR29</accession>
<feature type="transmembrane region" description="Helical" evidence="2">
    <location>
        <begin position="42"/>
        <end position="61"/>
    </location>
</feature>
<gene>
    <name evidence="3" type="ORF">EZV62_014066</name>
</gene>
<comment type="caution">
    <text evidence="3">The sequence shown here is derived from an EMBL/GenBank/DDBJ whole genome shotgun (WGS) entry which is preliminary data.</text>
</comment>
<protein>
    <recommendedName>
        <fullName evidence="5">Reverse transcriptase Ty1/copia-type domain-containing protein</fullName>
    </recommendedName>
</protein>
<evidence type="ECO:0000256" key="2">
    <source>
        <dbReference type="SAM" id="Phobius"/>
    </source>
</evidence>
<dbReference type="OrthoDB" id="10432680at2759"/>
<feature type="compositionally biased region" description="Polar residues" evidence="1">
    <location>
        <begin position="234"/>
        <end position="248"/>
    </location>
</feature>
<organism evidence="3 4">
    <name type="scientific">Acer yangbiense</name>
    <dbReference type="NCBI Taxonomy" id="1000413"/>
    <lineage>
        <taxon>Eukaryota</taxon>
        <taxon>Viridiplantae</taxon>
        <taxon>Streptophyta</taxon>
        <taxon>Embryophyta</taxon>
        <taxon>Tracheophyta</taxon>
        <taxon>Spermatophyta</taxon>
        <taxon>Magnoliopsida</taxon>
        <taxon>eudicotyledons</taxon>
        <taxon>Gunneridae</taxon>
        <taxon>Pentapetalae</taxon>
        <taxon>rosids</taxon>
        <taxon>malvids</taxon>
        <taxon>Sapindales</taxon>
        <taxon>Sapindaceae</taxon>
        <taxon>Hippocastanoideae</taxon>
        <taxon>Acereae</taxon>
        <taxon>Acer</taxon>
    </lineage>
</organism>
<reference evidence="4" key="1">
    <citation type="journal article" date="2019" name="Gigascience">
        <title>De novo genome assembly of the endangered Acer yangbiense, a plant species with extremely small populations endemic to Yunnan Province, China.</title>
        <authorList>
            <person name="Yang J."/>
            <person name="Wariss H.M."/>
            <person name="Tao L."/>
            <person name="Zhang R."/>
            <person name="Yun Q."/>
            <person name="Hollingsworth P."/>
            <person name="Dao Z."/>
            <person name="Luo G."/>
            <person name="Guo H."/>
            <person name="Ma Y."/>
            <person name="Sun W."/>
        </authorList>
    </citation>
    <scope>NUCLEOTIDE SEQUENCE [LARGE SCALE GENOMIC DNA]</scope>
    <source>
        <strain evidence="4">cv. Malutang</strain>
    </source>
</reference>
<feature type="transmembrane region" description="Helical" evidence="2">
    <location>
        <begin position="110"/>
        <end position="129"/>
    </location>
</feature>
<name>A0A5C7HR29_9ROSI</name>
<dbReference type="EMBL" id="VAHF01000006">
    <property type="protein sequence ID" value="TXG59493.1"/>
    <property type="molecule type" value="Genomic_DNA"/>
</dbReference>
<dbReference type="Proteomes" id="UP000323000">
    <property type="component" value="Chromosome 6"/>
</dbReference>
<keyword evidence="2" id="KW-1133">Transmembrane helix</keyword>
<dbReference type="AlphaFoldDB" id="A0A5C7HR29"/>